<dbReference type="STRING" id="290052.ASU35_17210"/>
<protein>
    <recommendedName>
        <fullName evidence="4">N-acetyltransferase domain-containing protein</fullName>
    </recommendedName>
</protein>
<feature type="domain" description="N-acetyltransferase" evidence="4">
    <location>
        <begin position="36"/>
        <end position="192"/>
    </location>
</feature>
<keyword evidence="6" id="KW-1185">Reference proteome</keyword>
<evidence type="ECO:0000256" key="3">
    <source>
        <dbReference type="ARBA" id="ARBA00038502"/>
    </source>
</evidence>
<dbReference type="SUPFAM" id="SSF55729">
    <property type="entry name" value="Acyl-CoA N-acyltransferases (Nat)"/>
    <property type="match status" value="1"/>
</dbReference>
<dbReference type="EMBL" id="LNAM01000029">
    <property type="protein sequence ID" value="KSV60238.1"/>
    <property type="molecule type" value="Genomic_DNA"/>
</dbReference>
<accession>A0A0V8QID8</accession>
<dbReference type="OrthoDB" id="9785602at2"/>
<sequence>MKCKNANKQFEIVKKEFPIHFSIGDKKFFVNLATVIELEELREKGNFDRRLMTCRPIIEKTKEEHIALFSDLVENNSNLLLGIYHKNGKETEIIGRISFYDNNPRNKSVEMGYLLTEIWQGNGIMRTSLLSVIEKLFGVCDLNKIYAQTCELNTRSRNLLEKCGFCVDARLRQHHEYNSFFYDDYIYSILRDDYMLHGGLDEDV</sequence>
<evidence type="ECO:0000313" key="6">
    <source>
        <dbReference type="Proteomes" id="UP000054874"/>
    </source>
</evidence>
<keyword evidence="1" id="KW-0808">Transferase</keyword>
<comment type="similarity">
    <text evidence="3">Belongs to the acetyltransferase family. RimJ subfamily.</text>
</comment>
<gene>
    <name evidence="5" type="ORF">ASU35_17210</name>
</gene>
<dbReference type="Pfam" id="PF13302">
    <property type="entry name" value="Acetyltransf_3"/>
    <property type="match status" value="1"/>
</dbReference>
<dbReference type="InterPro" id="IPR051531">
    <property type="entry name" value="N-acetyltransferase"/>
</dbReference>
<keyword evidence="2" id="KW-0012">Acyltransferase</keyword>
<dbReference type="PROSITE" id="PS51186">
    <property type="entry name" value="GNAT"/>
    <property type="match status" value="1"/>
</dbReference>
<organism evidence="5 6">
    <name type="scientific">Acetivibrio ethanolgignens</name>
    <dbReference type="NCBI Taxonomy" id="290052"/>
    <lineage>
        <taxon>Bacteria</taxon>
        <taxon>Bacillati</taxon>
        <taxon>Bacillota</taxon>
        <taxon>Clostridia</taxon>
        <taxon>Eubacteriales</taxon>
        <taxon>Oscillospiraceae</taxon>
        <taxon>Acetivibrio</taxon>
    </lineage>
</organism>
<evidence type="ECO:0000259" key="4">
    <source>
        <dbReference type="PROSITE" id="PS51186"/>
    </source>
</evidence>
<evidence type="ECO:0000256" key="1">
    <source>
        <dbReference type="ARBA" id="ARBA00022679"/>
    </source>
</evidence>
<evidence type="ECO:0000256" key="2">
    <source>
        <dbReference type="ARBA" id="ARBA00023315"/>
    </source>
</evidence>
<dbReference type="AlphaFoldDB" id="A0A0V8QID8"/>
<comment type="caution">
    <text evidence="5">The sequence shown here is derived from an EMBL/GenBank/DDBJ whole genome shotgun (WGS) entry which is preliminary data.</text>
</comment>
<dbReference type="PANTHER" id="PTHR43792">
    <property type="entry name" value="GNAT FAMILY, PUTATIVE (AFU_ORTHOLOGUE AFUA_3G00765)-RELATED-RELATED"/>
    <property type="match status" value="1"/>
</dbReference>
<evidence type="ECO:0000313" key="5">
    <source>
        <dbReference type="EMBL" id="KSV60238.1"/>
    </source>
</evidence>
<dbReference type="GO" id="GO:0016747">
    <property type="term" value="F:acyltransferase activity, transferring groups other than amino-acyl groups"/>
    <property type="evidence" value="ECO:0007669"/>
    <property type="project" value="InterPro"/>
</dbReference>
<dbReference type="RefSeq" id="WP_058351560.1">
    <property type="nucleotide sequence ID" value="NZ_CABMMD010000029.1"/>
</dbReference>
<dbReference type="InterPro" id="IPR016181">
    <property type="entry name" value="Acyl_CoA_acyltransferase"/>
</dbReference>
<dbReference type="InterPro" id="IPR000182">
    <property type="entry name" value="GNAT_dom"/>
</dbReference>
<dbReference type="Proteomes" id="UP000054874">
    <property type="component" value="Unassembled WGS sequence"/>
</dbReference>
<dbReference type="PANTHER" id="PTHR43792:SF8">
    <property type="entry name" value="[RIBOSOMAL PROTEIN US5]-ALANINE N-ACETYLTRANSFERASE"/>
    <property type="match status" value="1"/>
</dbReference>
<dbReference type="Gene3D" id="3.40.630.30">
    <property type="match status" value="1"/>
</dbReference>
<name>A0A0V8QID8_9FIRM</name>
<reference evidence="5 6" key="1">
    <citation type="submission" date="2015-11" db="EMBL/GenBank/DDBJ databases">
        <title>Butyribacter intestini gen. nov., sp. nov., a butyric acid-producing bacterium of the family Lachnospiraceae isolated from the human faeces.</title>
        <authorList>
            <person name="Zou Y."/>
            <person name="Xue W."/>
            <person name="Luo G."/>
            <person name="Lv M."/>
        </authorList>
    </citation>
    <scope>NUCLEOTIDE SEQUENCE [LARGE SCALE GENOMIC DNA]</scope>
    <source>
        <strain evidence="5 6">ACET-33324</strain>
    </source>
</reference>
<proteinExistence type="inferred from homology"/>